<evidence type="ECO:0000313" key="7">
    <source>
        <dbReference type="Proteomes" id="UP000515121"/>
    </source>
</evidence>
<feature type="transmembrane region" description="Helical" evidence="5">
    <location>
        <begin position="296"/>
        <end position="316"/>
    </location>
</feature>
<keyword evidence="4 5" id="KW-0472">Membrane</keyword>
<keyword evidence="7" id="KW-1185">Reference proteome</keyword>
<dbReference type="GO" id="GO:0016020">
    <property type="term" value="C:membrane"/>
    <property type="evidence" value="ECO:0007669"/>
    <property type="project" value="UniProtKB-SubCell"/>
</dbReference>
<accession>A0A6P5ZPT1</accession>
<dbReference type="PANTHER" id="PTHR35285:SF1">
    <property type="entry name" value="2-C-METHYL-D-ERYTHRITOL 4-PHOSPHATE CYTIDYLYLTRANSFERASE"/>
    <property type="match status" value="1"/>
</dbReference>
<dbReference type="PANTHER" id="PTHR35285">
    <property type="entry name" value="2-C-METHYL-D-ERYTHRITOL 4-PHOSPHATE CYTIDYLYLTRANSFERASE"/>
    <property type="match status" value="1"/>
</dbReference>
<keyword evidence="2 5" id="KW-0812">Transmembrane</keyword>
<dbReference type="Proteomes" id="UP000515121">
    <property type="component" value="Unplaced"/>
</dbReference>
<organism evidence="7 8">
    <name type="scientific">Durio zibethinus</name>
    <name type="common">Durian</name>
    <dbReference type="NCBI Taxonomy" id="66656"/>
    <lineage>
        <taxon>Eukaryota</taxon>
        <taxon>Viridiplantae</taxon>
        <taxon>Streptophyta</taxon>
        <taxon>Embryophyta</taxon>
        <taxon>Tracheophyta</taxon>
        <taxon>Spermatophyta</taxon>
        <taxon>Magnoliopsida</taxon>
        <taxon>eudicotyledons</taxon>
        <taxon>Gunneridae</taxon>
        <taxon>Pentapetalae</taxon>
        <taxon>rosids</taxon>
        <taxon>malvids</taxon>
        <taxon>Malvales</taxon>
        <taxon>Malvaceae</taxon>
        <taxon>Helicteroideae</taxon>
        <taxon>Durio</taxon>
    </lineage>
</organism>
<dbReference type="Pfam" id="PF20520">
    <property type="entry name" value="Ac45-VOA1_TM"/>
    <property type="match status" value="1"/>
</dbReference>
<dbReference type="AlphaFoldDB" id="A0A6P5ZPT1"/>
<dbReference type="OrthoDB" id="2018140at2759"/>
<evidence type="ECO:0000259" key="6">
    <source>
        <dbReference type="Pfam" id="PF20520"/>
    </source>
</evidence>
<gene>
    <name evidence="8" type="primary">LOC111302807</name>
</gene>
<evidence type="ECO:0000256" key="5">
    <source>
        <dbReference type="SAM" id="Phobius"/>
    </source>
</evidence>
<feature type="domain" description="V-type proton ATPase subunit S1/VOA1 transmembrane" evidence="6">
    <location>
        <begin position="292"/>
        <end position="323"/>
    </location>
</feature>
<dbReference type="RefSeq" id="XP_022754381.1">
    <property type="nucleotide sequence ID" value="XM_022898646.1"/>
</dbReference>
<dbReference type="GeneID" id="111302807"/>
<comment type="subcellular location">
    <subcellularLocation>
        <location evidence="1">Membrane</location>
        <topology evidence="1">Single-pass membrane protein</topology>
    </subcellularLocation>
</comment>
<dbReference type="KEGG" id="dzi:111302807"/>
<evidence type="ECO:0000256" key="2">
    <source>
        <dbReference type="ARBA" id="ARBA00022692"/>
    </source>
</evidence>
<evidence type="ECO:0000313" key="8">
    <source>
        <dbReference type="RefSeq" id="XP_022754381.1"/>
    </source>
</evidence>
<sequence length="328" mass="35834">MCLKIFVVVVVGLVASAQISLASTVPAFLWSPVFFSIELKKSLNYQIMSPKDLANSVLFQGGWSDLLCSRSKHEHLVDLAIVFVGREPIRVLLIHSFLKELKLHSSDVAGNKHVEPVNLLKVSFTRSNFSMAFPYVAPSEEETMENLLVSGFKEACRHGLGVSNVAFSESCSIEGGDFQKLANLSSIHDHLISRMEKKTKGETDLVVLCDGGSHSAKELDQPYPESEIMNEVLSSLEQSGAKYAALYVSDPFKSIHYPGYRELERFLAEGTAGNASANSTGCDEVCKIKSSLLEGVLVGIVLLLILISGLCCMMGIDTPIRFEAPQDN</sequence>
<protein>
    <submittedName>
        <fullName evidence="8">Uncharacterized protein LOC111302807 isoform X1</fullName>
    </submittedName>
</protein>
<proteinExistence type="predicted"/>
<evidence type="ECO:0000256" key="3">
    <source>
        <dbReference type="ARBA" id="ARBA00022989"/>
    </source>
</evidence>
<name>A0A6P5ZPT1_DURZI</name>
<keyword evidence="3 5" id="KW-1133">Transmembrane helix</keyword>
<evidence type="ECO:0000256" key="4">
    <source>
        <dbReference type="ARBA" id="ARBA00023136"/>
    </source>
</evidence>
<dbReference type="InterPro" id="IPR046756">
    <property type="entry name" value="VAS1/VOA1_TM"/>
</dbReference>
<reference evidence="8" key="1">
    <citation type="submission" date="2025-08" db="UniProtKB">
        <authorList>
            <consortium name="RefSeq"/>
        </authorList>
    </citation>
    <scope>IDENTIFICATION</scope>
    <source>
        <tissue evidence="8">Fruit stalk</tissue>
    </source>
</reference>
<evidence type="ECO:0000256" key="1">
    <source>
        <dbReference type="ARBA" id="ARBA00004167"/>
    </source>
</evidence>